<protein>
    <recommendedName>
        <fullName evidence="2">valine--tRNA ligase</fullName>
        <ecNumber evidence="2">6.1.1.9</ecNumber>
    </recommendedName>
    <alternativeName>
        <fullName evidence="8">Valyl-tRNA synthetase</fullName>
    </alternativeName>
</protein>
<evidence type="ECO:0000256" key="8">
    <source>
        <dbReference type="ARBA" id="ARBA00029936"/>
    </source>
</evidence>
<dbReference type="GO" id="GO:0005524">
    <property type="term" value="F:ATP binding"/>
    <property type="evidence" value="ECO:0007669"/>
    <property type="project" value="UniProtKB-KW"/>
</dbReference>
<evidence type="ECO:0000256" key="4">
    <source>
        <dbReference type="ARBA" id="ARBA00022741"/>
    </source>
</evidence>
<dbReference type="Gene3D" id="1.10.730.10">
    <property type="entry name" value="Isoleucyl-tRNA Synthetase, Domain 1"/>
    <property type="match status" value="1"/>
</dbReference>
<dbReference type="InterPro" id="IPR002303">
    <property type="entry name" value="Valyl-tRNA_ligase"/>
</dbReference>
<dbReference type="InterPro" id="IPR002300">
    <property type="entry name" value="aa-tRNA-synth_Ia"/>
</dbReference>
<dbReference type="WormBase" id="CBG11384">
    <property type="protein sequence ID" value="CBP46053"/>
    <property type="gene ID" value="WBGene00032507"/>
    <property type="gene designation" value="Cbr-vars-1"/>
</dbReference>
<evidence type="ECO:0000256" key="5">
    <source>
        <dbReference type="ARBA" id="ARBA00022840"/>
    </source>
</evidence>
<evidence type="ECO:0000313" key="13">
    <source>
        <dbReference type="EMBL" id="CAP30571.2"/>
    </source>
</evidence>
<dbReference type="CDD" id="cd07962">
    <property type="entry name" value="Anticodon_Ia_Val"/>
    <property type="match status" value="1"/>
</dbReference>
<accession>A8XD52</accession>
<dbReference type="PRINTS" id="PR00986">
    <property type="entry name" value="TRNASYNTHVAL"/>
</dbReference>
<dbReference type="eggNOG" id="KOG0432">
    <property type="taxonomic scope" value="Eukaryota"/>
</dbReference>
<feature type="domain" description="Aminoacyl-tRNA synthetase class Ia" evidence="11">
    <location>
        <begin position="173"/>
        <end position="739"/>
    </location>
</feature>
<evidence type="ECO:0000256" key="1">
    <source>
        <dbReference type="ARBA" id="ARBA00005594"/>
    </source>
</evidence>
<evidence type="ECO:0000256" key="10">
    <source>
        <dbReference type="SAM" id="Coils"/>
    </source>
</evidence>
<proteinExistence type="inferred from homology"/>
<dbReference type="GO" id="GO:0006438">
    <property type="term" value="P:valyl-tRNA aminoacylation"/>
    <property type="evidence" value="ECO:0000318"/>
    <property type="project" value="GO_Central"/>
</dbReference>
<feature type="domain" description="Methionyl/Valyl/Leucyl/Isoleucyl-tRNA synthetase anticodon-binding" evidence="12">
    <location>
        <begin position="790"/>
        <end position="933"/>
    </location>
</feature>
<sequence length="1077" mass="124078">MKYNCFVQTSFNRFRQNLKMCEKMNQVRSICMRERVPTQRLIYFGRHPIQKLTYFQFFSFDSMRNLNKAALFHRFSRHRTFSSAVFTRQSSSSFNIDEVTQNYKQRTEFAAANYRKNGEKKIVLLRFLSSEFLYRQSVPNGSSSTKCHRQASSGTCVDRSCGRCDLQASKESRKQKWIPGFDHAGIATQVVVEKMLAKRGRRRQDMSRKEFLDECHKWSEKCSSEIRHQLTRMGASLDWTQNYYTLDPKFSEAVTKAFCTLEKEGLITRGKRMVHWCPTLSSTLSSQEVDRVDVPTNTYINVPLANGLKRKVKFGQMHLIRYQLVDSSDSEYIEVGTTRPETLFADVAIAVHPEDDRYTKLHGKQVWSPVMPGRKLLVITDSAVSIEKGTGAVKITPSHDPLDYEIWNRWKLQNPSSNIDEFSCIDENGKMVNCTEDFAGLDRFDAREKVIDKLTNSGNHKGLIKHDGAQVNICSRTGDVIEPRLAEQWFLDCKEMFVRSAEQLRTGKVFMALKFFFPMLRCFQIEVFPEYQSHRLIDWFENQEPWCLSRQLWWGHRIPAYHVPGIFYRQNNWIVTADEQEARQKLGEQFEQDQDVLDTWFSSSLVPLVKNGWLEGEAVQNPYLNVMETGWDISGFWVARMIALNLKLANGESPFGKIVLHGLVRDNEGRKMSKSLGNVIDPLDVLDGITFEKMVDRVKESALEPAEIENAVKDLTKRFPKGIARCGPDALRFALLKYDILSTDIPLDVSNVALDGLHFCNKLWNLAAYYDQLAEKCEVIKDVDSDRLIDEWIVARLSSTVSTVDDHMKKFSLHLALSTLQKFITADICDVYLESTKKALWSNDIPRIRQARSTLQRVLQPTLVQLNAFMPFVSEHIYERIFSREPGSILFDVVKPSLFIFHRNEELEDAMKLVTAVMAAVRSTRQKLELSPKLIFSGVLEMQPIETTPSEIRRLADDVTQTCGLELQNACREVDEDIKKNYMATPVPGHDAKLWLRIDSESKKAFIECLKKQLEKTVSRQEQYESKVVSYEAICANPNTKPLNVLKTKKKAENARKVVENAKQEATRIEQLIENQC</sequence>
<dbReference type="OMA" id="GMTKMFP"/>
<keyword evidence="3" id="KW-0436">Ligase</keyword>
<keyword evidence="5" id="KW-0067">ATP-binding</keyword>
<dbReference type="Pfam" id="PF00133">
    <property type="entry name" value="tRNA-synt_1"/>
    <property type="match status" value="1"/>
</dbReference>
<evidence type="ECO:0000313" key="14">
    <source>
        <dbReference type="Proteomes" id="UP000008549"/>
    </source>
</evidence>
<keyword evidence="14" id="KW-1185">Reference proteome</keyword>
<reference evidence="13 14" key="1">
    <citation type="journal article" date="2003" name="PLoS Biol.">
        <title>The genome sequence of Caenorhabditis briggsae: a platform for comparative genomics.</title>
        <authorList>
            <person name="Stein L.D."/>
            <person name="Bao Z."/>
            <person name="Blasiar D."/>
            <person name="Blumenthal T."/>
            <person name="Brent M.R."/>
            <person name="Chen N."/>
            <person name="Chinwalla A."/>
            <person name="Clarke L."/>
            <person name="Clee C."/>
            <person name="Coghlan A."/>
            <person name="Coulson A."/>
            <person name="D'Eustachio P."/>
            <person name="Fitch D.H."/>
            <person name="Fulton L.A."/>
            <person name="Fulton R.E."/>
            <person name="Griffiths-Jones S."/>
            <person name="Harris T.W."/>
            <person name="Hillier L.W."/>
            <person name="Kamath R."/>
            <person name="Kuwabara P.E."/>
            <person name="Mardis E.R."/>
            <person name="Marra M.A."/>
            <person name="Miner T.L."/>
            <person name="Minx P."/>
            <person name="Mullikin J.C."/>
            <person name="Plumb R.W."/>
            <person name="Rogers J."/>
            <person name="Schein J.E."/>
            <person name="Sohrmann M."/>
            <person name="Spieth J."/>
            <person name="Stajich J.E."/>
            <person name="Wei C."/>
            <person name="Willey D."/>
            <person name="Wilson R.K."/>
            <person name="Durbin R."/>
            <person name="Waterston R.H."/>
        </authorList>
    </citation>
    <scope>NUCLEOTIDE SEQUENCE [LARGE SCALE GENOMIC DNA]</scope>
    <source>
        <strain evidence="13 14">AF16</strain>
    </source>
</reference>
<gene>
    <name evidence="15" type="primary">vars-1</name>
    <name evidence="13" type="synonym">Cbr-vars-1</name>
    <name evidence="15" type="ORF">CBG11384</name>
    <name evidence="13" type="ORF">CBG_11384</name>
</gene>
<dbReference type="STRING" id="6238.A8XD52"/>
<keyword evidence="6" id="KW-0648">Protein biosynthesis</keyword>
<evidence type="ECO:0000256" key="7">
    <source>
        <dbReference type="ARBA" id="ARBA00023146"/>
    </source>
</evidence>
<dbReference type="HOGENOM" id="CLU_001493_0_0_1"/>
<comment type="similarity">
    <text evidence="1">Belongs to the class-I aminoacyl-tRNA synthetase family.</text>
</comment>
<dbReference type="FunFam" id="1.10.730.10:FF:000131">
    <property type="entry name" value="Valyl Amino-acyl tRNA Synthetase"/>
    <property type="match status" value="1"/>
</dbReference>
<dbReference type="PANTHER" id="PTHR11946">
    <property type="entry name" value="VALYL-TRNA SYNTHETASES"/>
    <property type="match status" value="1"/>
</dbReference>
<dbReference type="InterPro" id="IPR009080">
    <property type="entry name" value="tRNAsynth_Ia_anticodon-bd"/>
</dbReference>
<dbReference type="InterPro" id="IPR033705">
    <property type="entry name" value="Anticodon_Ia_Val"/>
</dbReference>
<dbReference type="AlphaFoldDB" id="A8XD52"/>
<evidence type="ECO:0000256" key="6">
    <source>
        <dbReference type="ARBA" id="ARBA00022917"/>
    </source>
</evidence>
<dbReference type="PANTHER" id="PTHR11946:SF111">
    <property type="entry name" value="VALINE--TRNA LIGASE"/>
    <property type="match status" value="1"/>
</dbReference>
<dbReference type="FunFam" id="3.90.740.10:FF:000005">
    <property type="entry name" value="Valine--tRNA ligase, mitochondrial"/>
    <property type="match status" value="1"/>
</dbReference>
<dbReference type="Gene3D" id="3.40.50.620">
    <property type="entry name" value="HUPs"/>
    <property type="match status" value="2"/>
</dbReference>
<dbReference type="FunFam" id="3.40.50.620:FF:000655">
    <property type="entry name" value="Valyl Amino-acyl tRNA Synthetase"/>
    <property type="match status" value="1"/>
</dbReference>
<dbReference type="SUPFAM" id="SSF47323">
    <property type="entry name" value="Anticodon-binding domain of a subclass of class I aminoacyl-tRNA synthetases"/>
    <property type="match status" value="1"/>
</dbReference>
<dbReference type="GO" id="GO:0004832">
    <property type="term" value="F:valine-tRNA ligase activity"/>
    <property type="evidence" value="ECO:0000318"/>
    <property type="project" value="GO_Central"/>
</dbReference>
<dbReference type="InterPro" id="IPR014729">
    <property type="entry name" value="Rossmann-like_a/b/a_fold"/>
</dbReference>
<dbReference type="SUPFAM" id="SSF50677">
    <property type="entry name" value="ValRS/IleRS/LeuRS editing domain"/>
    <property type="match status" value="1"/>
</dbReference>
<keyword evidence="4" id="KW-0547">Nucleotide-binding</keyword>
<evidence type="ECO:0000256" key="9">
    <source>
        <dbReference type="ARBA" id="ARBA00047552"/>
    </source>
</evidence>
<dbReference type="FunCoup" id="A8XD52">
    <property type="interactions" value="209"/>
</dbReference>
<dbReference type="EMBL" id="HE600908">
    <property type="protein sequence ID" value="CAP30571.2"/>
    <property type="molecule type" value="Genomic_DNA"/>
</dbReference>
<evidence type="ECO:0000259" key="12">
    <source>
        <dbReference type="Pfam" id="PF08264"/>
    </source>
</evidence>
<reference evidence="13 14" key="2">
    <citation type="journal article" date="2011" name="PLoS Genet.">
        <title>Caenorhabditis briggsae recombinant inbred line genotypes reveal inter-strain incompatibility and the evolution of recombination.</title>
        <authorList>
            <person name="Ross J.A."/>
            <person name="Koboldt D.C."/>
            <person name="Staisch J.E."/>
            <person name="Chamberlin H.M."/>
            <person name="Gupta B.P."/>
            <person name="Miller R.D."/>
            <person name="Baird S.E."/>
            <person name="Haag E.S."/>
        </authorList>
    </citation>
    <scope>NUCLEOTIDE SEQUENCE [LARGE SCALE GENOMIC DNA]</scope>
    <source>
        <strain evidence="13 14">AF16</strain>
    </source>
</reference>
<dbReference type="Pfam" id="PF08264">
    <property type="entry name" value="Anticodon_1"/>
    <property type="match status" value="1"/>
</dbReference>
<evidence type="ECO:0000313" key="15">
    <source>
        <dbReference type="WormBase" id="CBG11384"/>
    </source>
</evidence>
<name>A8XD52_CAEBR</name>
<evidence type="ECO:0000259" key="11">
    <source>
        <dbReference type="Pfam" id="PF00133"/>
    </source>
</evidence>
<dbReference type="EC" id="6.1.1.9" evidence="2"/>
<dbReference type="Gene3D" id="3.90.740.10">
    <property type="entry name" value="Valyl/Leucyl/Isoleucyl-tRNA synthetase, editing domain"/>
    <property type="match status" value="1"/>
</dbReference>
<evidence type="ECO:0000256" key="2">
    <source>
        <dbReference type="ARBA" id="ARBA00013169"/>
    </source>
</evidence>
<organism evidence="13 14">
    <name type="scientific">Caenorhabditis briggsae</name>
    <dbReference type="NCBI Taxonomy" id="6238"/>
    <lineage>
        <taxon>Eukaryota</taxon>
        <taxon>Metazoa</taxon>
        <taxon>Ecdysozoa</taxon>
        <taxon>Nematoda</taxon>
        <taxon>Chromadorea</taxon>
        <taxon>Rhabditida</taxon>
        <taxon>Rhabditina</taxon>
        <taxon>Rhabditomorpha</taxon>
        <taxon>Rhabditoidea</taxon>
        <taxon>Rhabditidae</taxon>
        <taxon>Peloderinae</taxon>
        <taxon>Caenorhabditis</taxon>
    </lineage>
</organism>
<dbReference type="GO" id="GO:0005829">
    <property type="term" value="C:cytosol"/>
    <property type="evidence" value="ECO:0000318"/>
    <property type="project" value="GO_Central"/>
</dbReference>
<keyword evidence="10" id="KW-0175">Coiled coil</keyword>
<dbReference type="SUPFAM" id="SSF52374">
    <property type="entry name" value="Nucleotidylyl transferase"/>
    <property type="match status" value="1"/>
</dbReference>
<dbReference type="GO" id="GO:0002161">
    <property type="term" value="F:aminoacyl-tRNA deacylase activity"/>
    <property type="evidence" value="ECO:0007669"/>
    <property type="project" value="InterPro"/>
</dbReference>
<dbReference type="NCBIfam" id="TIGR00422">
    <property type="entry name" value="valS"/>
    <property type="match status" value="1"/>
</dbReference>
<feature type="coiled-coil region" evidence="10">
    <location>
        <begin position="1007"/>
        <end position="1072"/>
    </location>
</feature>
<dbReference type="InterPro" id="IPR013155">
    <property type="entry name" value="M/V/L/I-tRNA-synth_anticd-bd"/>
</dbReference>
<comment type="catalytic activity">
    <reaction evidence="9">
        <text>tRNA(Val) + L-valine + ATP = L-valyl-tRNA(Val) + AMP + diphosphate</text>
        <dbReference type="Rhea" id="RHEA:10704"/>
        <dbReference type="Rhea" id="RHEA-COMP:9672"/>
        <dbReference type="Rhea" id="RHEA-COMP:9708"/>
        <dbReference type="ChEBI" id="CHEBI:30616"/>
        <dbReference type="ChEBI" id="CHEBI:33019"/>
        <dbReference type="ChEBI" id="CHEBI:57762"/>
        <dbReference type="ChEBI" id="CHEBI:78442"/>
        <dbReference type="ChEBI" id="CHEBI:78537"/>
        <dbReference type="ChEBI" id="CHEBI:456215"/>
        <dbReference type="EC" id="6.1.1.9"/>
    </reaction>
</comment>
<dbReference type="InParanoid" id="A8XD52"/>
<keyword evidence="7" id="KW-0030">Aminoacyl-tRNA synthetase</keyword>
<dbReference type="InterPro" id="IPR009008">
    <property type="entry name" value="Val/Leu/Ile-tRNA-synth_edit"/>
</dbReference>
<evidence type="ECO:0000256" key="3">
    <source>
        <dbReference type="ARBA" id="ARBA00022598"/>
    </source>
</evidence>
<dbReference type="Proteomes" id="UP000008549">
    <property type="component" value="Unassembled WGS sequence"/>
</dbReference>